<dbReference type="GO" id="GO:0016925">
    <property type="term" value="P:protein sumoylation"/>
    <property type="evidence" value="ECO:0007669"/>
    <property type="project" value="UniProtKB-UniPathway"/>
</dbReference>
<evidence type="ECO:0000256" key="4">
    <source>
        <dbReference type="ARBA" id="ARBA00020923"/>
    </source>
</evidence>
<dbReference type="InterPro" id="IPR004181">
    <property type="entry name" value="Znf_MIZ"/>
</dbReference>
<dbReference type="AlphaFoldDB" id="A0A8C4T158"/>
<dbReference type="CDD" id="cd16651">
    <property type="entry name" value="SPL-RING_NSE2"/>
    <property type="match status" value="1"/>
</dbReference>
<organism evidence="15 16">
    <name type="scientific">Erpetoichthys calabaricus</name>
    <name type="common">Rope fish</name>
    <name type="synonym">Calamoichthys calabaricus</name>
    <dbReference type="NCBI Taxonomy" id="27687"/>
    <lineage>
        <taxon>Eukaryota</taxon>
        <taxon>Metazoa</taxon>
        <taxon>Chordata</taxon>
        <taxon>Craniata</taxon>
        <taxon>Vertebrata</taxon>
        <taxon>Euteleostomi</taxon>
        <taxon>Actinopterygii</taxon>
        <taxon>Polypteriformes</taxon>
        <taxon>Polypteridae</taxon>
        <taxon>Erpetoichthys</taxon>
    </lineage>
</organism>
<keyword evidence="8" id="KW-0833">Ubl conjugation pathway</keyword>
<keyword evidence="5" id="KW-0808">Transferase</keyword>
<dbReference type="Gene3D" id="3.30.40.10">
    <property type="entry name" value="Zinc/RING finger domain, C3HC4 (zinc finger)"/>
    <property type="match status" value="1"/>
</dbReference>
<evidence type="ECO:0000256" key="9">
    <source>
        <dbReference type="ARBA" id="ARBA00022833"/>
    </source>
</evidence>
<comment type="subcellular location">
    <subcellularLocation>
        <location evidence="1">Nucleus</location>
    </subcellularLocation>
</comment>
<dbReference type="Ensembl" id="ENSECRT00000024820.1">
    <property type="protein sequence ID" value="ENSECRP00000024287.1"/>
    <property type="gene ID" value="ENSECRG00000016449.1"/>
</dbReference>
<evidence type="ECO:0000256" key="1">
    <source>
        <dbReference type="ARBA" id="ARBA00004123"/>
    </source>
</evidence>
<keyword evidence="10" id="KW-0539">Nucleus</keyword>
<evidence type="ECO:0000256" key="11">
    <source>
        <dbReference type="ARBA" id="ARBA00031731"/>
    </source>
</evidence>
<dbReference type="GO" id="GO:0000724">
    <property type="term" value="P:double-strand break repair via homologous recombination"/>
    <property type="evidence" value="ECO:0007669"/>
    <property type="project" value="InterPro"/>
</dbReference>
<gene>
    <name evidence="15" type="primary">nsmce2</name>
</gene>
<dbReference type="PANTHER" id="PTHR21330:SF1">
    <property type="entry name" value="E3 SUMO-PROTEIN LIGASE NSE2"/>
    <property type="match status" value="1"/>
</dbReference>
<dbReference type="InterPro" id="IPR026846">
    <property type="entry name" value="Nse2(Mms21)"/>
</dbReference>
<dbReference type="PROSITE" id="PS51044">
    <property type="entry name" value="ZF_SP_RING"/>
    <property type="match status" value="1"/>
</dbReference>
<dbReference type="GeneTree" id="ENSGT00940000164859"/>
<dbReference type="GeneID" id="114663698"/>
<dbReference type="InterPro" id="IPR013083">
    <property type="entry name" value="Znf_RING/FYVE/PHD"/>
</dbReference>
<comment type="pathway">
    <text evidence="2">Protein modification; protein sumoylation.</text>
</comment>
<evidence type="ECO:0000256" key="12">
    <source>
        <dbReference type="ARBA" id="ARBA00032533"/>
    </source>
</evidence>
<evidence type="ECO:0000259" key="14">
    <source>
        <dbReference type="PROSITE" id="PS51044"/>
    </source>
</evidence>
<sequence>MLGFSRTVCSSLSSLETCQAYLNTGIDIATNLALELTEAGGSVEDVNKLEQMVLKSVAASQDLTNFTKAVQQATAQIKNEPPESMSELVQEKYVALQAASKDLLLKDEKFIKFKENLKEARRQAGLIKNNEEDDQEDLDDDIAVTQSQKNFTCPITQVEMVHPVKNKICNHHYEEEAILKIINNRQKQKKTARCPVVGCDNTNIKPSDLIQDLTLKRVIDKQKKHDGHV</sequence>
<evidence type="ECO:0000256" key="7">
    <source>
        <dbReference type="ARBA" id="ARBA00022771"/>
    </source>
</evidence>
<dbReference type="CTD" id="286053"/>
<evidence type="ECO:0000256" key="6">
    <source>
        <dbReference type="ARBA" id="ARBA00022723"/>
    </source>
</evidence>
<evidence type="ECO:0000256" key="13">
    <source>
        <dbReference type="PROSITE-ProRule" id="PRU00452"/>
    </source>
</evidence>
<reference evidence="15" key="1">
    <citation type="submission" date="2021-06" db="EMBL/GenBank/DDBJ databases">
        <authorList>
            <consortium name="Wellcome Sanger Institute Data Sharing"/>
        </authorList>
    </citation>
    <scope>NUCLEOTIDE SEQUENCE [LARGE SCALE GENOMIC DNA]</scope>
</reference>
<reference evidence="15" key="2">
    <citation type="submission" date="2025-08" db="UniProtKB">
        <authorList>
            <consortium name="Ensembl"/>
        </authorList>
    </citation>
    <scope>IDENTIFICATION</scope>
</reference>
<dbReference type="SUPFAM" id="SSF57850">
    <property type="entry name" value="RING/U-box"/>
    <property type="match status" value="1"/>
</dbReference>
<keyword evidence="16" id="KW-1185">Reference proteome</keyword>
<evidence type="ECO:0000256" key="5">
    <source>
        <dbReference type="ARBA" id="ARBA00022679"/>
    </source>
</evidence>
<evidence type="ECO:0000256" key="10">
    <source>
        <dbReference type="ARBA" id="ARBA00023242"/>
    </source>
</evidence>
<dbReference type="GO" id="GO:0008270">
    <property type="term" value="F:zinc ion binding"/>
    <property type="evidence" value="ECO:0007669"/>
    <property type="project" value="UniProtKB-KW"/>
</dbReference>
<name>A0A8C4T158_ERPCA</name>
<dbReference type="GO" id="GO:0005634">
    <property type="term" value="C:nucleus"/>
    <property type="evidence" value="ECO:0007669"/>
    <property type="project" value="UniProtKB-SubCell"/>
</dbReference>
<feature type="domain" description="SP-RING-type" evidence="14">
    <location>
        <begin position="138"/>
        <end position="224"/>
    </location>
</feature>
<dbReference type="GO" id="GO:0030915">
    <property type="term" value="C:Smc5-Smc6 complex"/>
    <property type="evidence" value="ECO:0007669"/>
    <property type="project" value="InterPro"/>
</dbReference>
<evidence type="ECO:0000313" key="16">
    <source>
        <dbReference type="Proteomes" id="UP000694620"/>
    </source>
</evidence>
<keyword evidence="7 13" id="KW-0863">Zinc-finger</keyword>
<dbReference type="Proteomes" id="UP000694620">
    <property type="component" value="Chromosome 13"/>
</dbReference>
<keyword evidence="6" id="KW-0479">Metal-binding</keyword>
<evidence type="ECO:0000313" key="15">
    <source>
        <dbReference type="Ensembl" id="ENSECRP00000024287.1"/>
    </source>
</evidence>
<dbReference type="Pfam" id="PF11789">
    <property type="entry name" value="zf-Nse"/>
    <property type="match status" value="1"/>
</dbReference>
<protein>
    <recommendedName>
        <fullName evidence="4">E3 SUMO-protein ligase NSE2</fullName>
    </recommendedName>
    <alternativeName>
        <fullName evidence="11">E3 SUMO-protein transferase NSE2</fullName>
    </alternativeName>
    <alternativeName>
        <fullName evidence="12">Non-structural maintenance of chromosomes element 2 homolog</fullName>
    </alternativeName>
</protein>
<comment type="similarity">
    <text evidence="3">Belongs to the NSE2 family.</text>
</comment>
<dbReference type="PANTHER" id="PTHR21330">
    <property type="entry name" value="E3 SUMO-PROTEIN LIGASE NSE2"/>
    <property type="match status" value="1"/>
</dbReference>
<evidence type="ECO:0000256" key="8">
    <source>
        <dbReference type="ARBA" id="ARBA00022786"/>
    </source>
</evidence>
<dbReference type="UniPathway" id="UPA00886"/>
<proteinExistence type="inferred from homology"/>
<reference evidence="15" key="3">
    <citation type="submission" date="2025-09" db="UniProtKB">
        <authorList>
            <consortium name="Ensembl"/>
        </authorList>
    </citation>
    <scope>IDENTIFICATION</scope>
</reference>
<evidence type="ECO:0000256" key="3">
    <source>
        <dbReference type="ARBA" id="ARBA00008212"/>
    </source>
</evidence>
<dbReference type="RefSeq" id="XP_028673443.1">
    <property type="nucleotide sequence ID" value="XM_028817610.2"/>
</dbReference>
<dbReference type="GO" id="GO:0061665">
    <property type="term" value="F:SUMO ligase activity"/>
    <property type="evidence" value="ECO:0007669"/>
    <property type="project" value="TreeGrafter"/>
</dbReference>
<evidence type="ECO:0000256" key="2">
    <source>
        <dbReference type="ARBA" id="ARBA00004718"/>
    </source>
</evidence>
<keyword evidence="9" id="KW-0862">Zinc</keyword>
<accession>A0A8C4T158</accession>